<dbReference type="GO" id="GO:0005886">
    <property type="term" value="C:plasma membrane"/>
    <property type="evidence" value="ECO:0007669"/>
    <property type="project" value="UniProtKB-SubCell"/>
</dbReference>
<evidence type="ECO:0000313" key="10">
    <source>
        <dbReference type="EMBL" id="SUA43704.1"/>
    </source>
</evidence>
<dbReference type="InterPro" id="IPR000522">
    <property type="entry name" value="ABC_transptr_permease_BtuC"/>
</dbReference>
<evidence type="ECO:0000256" key="4">
    <source>
        <dbReference type="ARBA" id="ARBA00022475"/>
    </source>
</evidence>
<gene>
    <name evidence="10" type="primary">fepG</name>
    <name evidence="10" type="ORF">NCTC13184_03074</name>
</gene>
<comment type="subcellular location">
    <subcellularLocation>
        <location evidence="1">Cell membrane</location>
        <topology evidence="1">Multi-pass membrane protein</topology>
    </subcellularLocation>
</comment>
<feature type="transmembrane region" description="Helical" evidence="9">
    <location>
        <begin position="165"/>
        <end position="189"/>
    </location>
</feature>
<reference evidence="10 11" key="1">
    <citation type="submission" date="2018-06" db="EMBL/GenBank/DDBJ databases">
        <authorList>
            <consortium name="Pathogen Informatics"/>
            <person name="Doyle S."/>
        </authorList>
    </citation>
    <scope>NUCLEOTIDE SEQUENCE [LARGE SCALE GENOMIC DNA]</scope>
    <source>
        <strain evidence="10 11">NCTC13184</strain>
    </source>
</reference>
<dbReference type="PANTHER" id="PTHR30472">
    <property type="entry name" value="FERRIC ENTEROBACTIN TRANSPORT SYSTEM PERMEASE PROTEIN"/>
    <property type="match status" value="1"/>
</dbReference>
<feature type="transmembrane region" description="Helical" evidence="9">
    <location>
        <begin position="317"/>
        <end position="339"/>
    </location>
</feature>
<dbReference type="AlphaFoldDB" id="A0A378WTE4"/>
<dbReference type="EMBL" id="UGRU01000001">
    <property type="protein sequence ID" value="SUA43704.1"/>
    <property type="molecule type" value="Genomic_DNA"/>
</dbReference>
<dbReference type="Pfam" id="PF01032">
    <property type="entry name" value="FecCD"/>
    <property type="match status" value="1"/>
</dbReference>
<dbReference type="CDD" id="cd06550">
    <property type="entry name" value="TM_ABC_iron-siderophores_like"/>
    <property type="match status" value="1"/>
</dbReference>
<feature type="region of interest" description="Disordered" evidence="8">
    <location>
        <begin position="1"/>
        <end position="54"/>
    </location>
</feature>
<evidence type="ECO:0000313" key="11">
    <source>
        <dbReference type="Proteomes" id="UP000255082"/>
    </source>
</evidence>
<feature type="transmembrane region" description="Helical" evidence="9">
    <location>
        <begin position="226"/>
        <end position="247"/>
    </location>
</feature>
<evidence type="ECO:0000256" key="8">
    <source>
        <dbReference type="SAM" id="MobiDB-lite"/>
    </source>
</evidence>
<name>A0A378WTE4_9NOCA</name>
<feature type="transmembrane region" description="Helical" evidence="9">
    <location>
        <begin position="75"/>
        <end position="98"/>
    </location>
</feature>
<proteinExistence type="inferred from homology"/>
<keyword evidence="5 9" id="KW-0812">Transmembrane</keyword>
<dbReference type="SUPFAM" id="SSF81345">
    <property type="entry name" value="ABC transporter involved in vitamin B12 uptake, BtuC"/>
    <property type="match status" value="1"/>
</dbReference>
<evidence type="ECO:0000256" key="3">
    <source>
        <dbReference type="ARBA" id="ARBA00022448"/>
    </source>
</evidence>
<feature type="transmembrane region" description="Helical" evidence="9">
    <location>
        <begin position="195"/>
        <end position="214"/>
    </location>
</feature>
<dbReference type="PANTHER" id="PTHR30472:SF24">
    <property type="entry name" value="FERRIC ENTEROBACTIN TRANSPORT SYSTEM PERMEASE PROTEIN FEPG"/>
    <property type="match status" value="1"/>
</dbReference>
<feature type="transmembrane region" description="Helical" evidence="9">
    <location>
        <begin position="276"/>
        <end position="296"/>
    </location>
</feature>
<dbReference type="GO" id="GO:0022857">
    <property type="term" value="F:transmembrane transporter activity"/>
    <property type="evidence" value="ECO:0007669"/>
    <property type="project" value="InterPro"/>
</dbReference>
<evidence type="ECO:0000256" key="5">
    <source>
        <dbReference type="ARBA" id="ARBA00022692"/>
    </source>
</evidence>
<dbReference type="Gene3D" id="1.10.3470.10">
    <property type="entry name" value="ABC transporter involved in vitamin B12 uptake, BtuC"/>
    <property type="match status" value="1"/>
</dbReference>
<keyword evidence="4" id="KW-1003">Cell membrane</keyword>
<evidence type="ECO:0000256" key="6">
    <source>
        <dbReference type="ARBA" id="ARBA00022989"/>
    </source>
</evidence>
<protein>
    <submittedName>
        <fullName evidence="10">Ferric enterobactin transport system permease protein fepG</fullName>
    </submittedName>
</protein>
<accession>A0A378WTE4</accession>
<comment type="similarity">
    <text evidence="2">Belongs to the binding-protein-dependent transport system permease family. FecCD subfamily.</text>
</comment>
<dbReference type="InterPro" id="IPR037294">
    <property type="entry name" value="ABC_BtuC-like"/>
</dbReference>
<sequence>MNARSDIRTSDTAGTESNTGAETNGDGQSVDTGTEATSDSVGDPRSAPGAGRSGVALTRVRPAVRIAGMSAVLRLSMLLTLLVLAAAIVVVFVVDIAVGDYHIALDRVLDVLTGGGTRSQRYVVMESRLPRAVTALVAGAALGIAGAITQSILHNPLASPDVLGITSGASFAAVAVLAGAGGTATGIVASLGVPLAALAGGLATAALIGILALGRNSGGDTGLSGMRFILIGIGVNALLLAGINWLVTRASLDDAARAQLWLTGSLNGADWNRTTAATAGLVVVVIIAAGSARTLAALRFGSDTTRALGVRVQTRQLVLIGAAVAAAALATAAVGPLAFVGLAAPQIARRLLRTPGEPVIGSALTGALIVIAADVAARTVVPVDLPVGLVTAAFGGPFLLLLLIRVNRKATL</sequence>
<feature type="transmembrane region" description="Helical" evidence="9">
    <location>
        <begin position="359"/>
        <end position="377"/>
    </location>
</feature>
<organism evidence="10 11">
    <name type="scientific">Nocardia africana</name>
    <dbReference type="NCBI Taxonomy" id="134964"/>
    <lineage>
        <taxon>Bacteria</taxon>
        <taxon>Bacillati</taxon>
        <taxon>Actinomycetota</taxon>
        <taxon>Actinomycetes</taxon>
        <taxon>Mycobacteriales</taxon>
        <taxon>Nocardiaceae</taxon>
        <taxon>Nocardia</taxon>
    </lineage>
</organism>
<keyword evidence="7 9" id="KW-0472">Membrane</keyword>
<dbReference type="Proteomes" id="UP000255082">
    <property type="component" value="Unassembled WGS sequence"/>
</dbReference>
<evidence type="ECO:0000256" key="9">
    <source>
        <dbReference type="SAM" id="Phobius"/>
    </source>
</evidence>
<keyword evidence="6 9" id="KW-1133">Transmembrane helix</keyword>
<evidence type="ECO:0000256" key="1">
    <source>
        <dbReference type="ARBA" id="ARBA00004651"/>
    </source>
</evidence>
<dbReference type="GO" id="GO:0033214">
    <property type="term" value="P:siderophore-iron import into cell"/>
    <property type="evidence" value="ECO:0007669"/>
    <property type="project" value="TreeGrafter"/>
</dbReference>
<evidence type="ECO:0000256" key="7">
    <source>
        <dbReference type="ARBA" id="ARBA00023136"/>
    </source>
</evidence>
<keyword evidence="3" id="KW-0813">Transport</keyword>
<feature type="transmembrane region" description="Helical" evidence="9">
    <location>
        <begin position="389"/>
        <end position="406"/>
    </location>
</feature>
<evidence type="ECO:0000256" key="2">
    <source>
        <dbReference type="ARBA" id="ARBA00007935"/>
    </source>
</evidence>
<feature type="compositionally biased region" description="Polar residues" evidence="8">
    <location>
        <begin position="10"/>
        <end position="40"/>
    </location>
</feature>